<organism evidence="1">
    <name type="scientific">Lepeophtheirus salmonis</name>
    <name type="common">Salmon louse</name>
    <name type="synonym">Caligus salmonis</name>
    <dbReference type="NCBI Taxonomy" id="72036"/>
    <lineage>
        <taxon>Eukaryota</taxon>
        <taxon>Metazoa</taxon>
        <taxon>Ecdysozoa</taxon>
        <taxon>Arthropoda</taxon>
        <taxon>Crustacea</taxon>
        <taxon>Multicrustacea</taxon>
        <taxon>Hexanauplia</taxon>
        <taxon>Copepoda</taxon>
        <taxon>Siphonostomatoida</taxon>
        <taxon>Caligidae</taxon>
        <taxon>Lepeophtheirus</taxon>
    </lineage>
</organism>
<evidence type="ECO:0000313" key="1">
    <source>
        <dbReference type="EMBL" id="CDW22647.1"/>
    </source>
</evidence>
<sequence>VAFNSIRGTKSTFIPTNSTRHLFLAGKYFQIPDPPFSEIHTEGSAILGISLNFLSTNIILILNNIGGNDNVLDRRRCILFKQ</sequence>
<dbReference type="AlphaFoldDB" id="A0A0K2TAQ0"/>
<protein>
    <submittedName>
        <fullName evidence="1">Uncharacterized protein</fullName>
    </submittedName>
</protein>
<dbReference type="EMBL" id="HACA01005286">
    <property type="protein sequence ID" value="CDW22647.1"/>
    <property type="molecule type" value="Transcribed_RNA"/>
</dbReference>
<name>A0A0K2TAQ0_LEPSM</name>
<accession>A0A0K2TAQ0</accession>
<feature type="non-terminal residue" evidence="1">
    <location>
        <position position="1"/>
    </location>
</feature>
<proteinExistence type="predicted"/>
<reference evidence="1" key="1">
    <citation type="submission" date="2014-05" db="EMBL/GenBank/DDBJ databases">
        <authorList>
            <person name="Chronopoulou M."/>
        </authorList>
    </citation>
    <scope>NUCLEOTIDE SEQUENCE</scope>
    <source>
        <tissue evidence="1">Whole organism</tissue>
    </source>
</reference>